<dbReference type="Proteomes" id="UP000276133">
    <property type="component" value="Unassembled WGS sequence"/>
</dbReference>
<accession>A0A3M7Q979</accession>
<organism evidence="1 2">
    <name type="scientific">Brachionus plicatilis</name>
    <name type="common">Marine rotifer</name>
    <name type="synonym">Brachionus muelleri</name>
    <dbReference type="NCBI Taxonomy" id="10195"/>
    <lineage>
        <taxon>Eukaryota</taxon>
        <taxon>Metazoa</taxon>
        <taxon>Spiralia</taxon>
        <taxon>Gnathifera</taxon>
        <taxon>Rotifera</taxon>
        <taxon>Eurotatoria</taxon>
        <taxon>Monogononta</taxon>
        <taxon>Pseudotrocha</taxon>
        <taxon>Ploima</taxon>
        <taxon>Brachionidae</taxon>
        <taxon>Brachionus</taxon>
    </lineage>
</organism>
<keyword evidence="2" id="KW-1185">Reference proteome</keyword>
<comment type="caution">
    <text evidence="1">The sequence shown here is derived from an EMBL/GenBank/DDBJ whole genome shotgun (WGS) entry which is preliminary data.</text>
</comment>
<dbReference type="EMBL" id="REGN01006943">
    <property type="protein sequence ID" value="RNA07799.1"/>
    <property type="molecule type" value="Genomic_DNA"/>
</dbReference>
<gene>
    <name evidence="1" type="ORF">BpHYR1_003247</name>
</gene>
<name>A0A3M7Q979_BRAPC</name>
<evidence type="ECO:0000313" key="1">
    <source>
        <dbReference type="EMBL" id="RNA07799.1"/>
    </source>
</evidence>
<protein>
    <submittedName>
        <fullName evidence="1">Uncharacterized protein</fullName>
    </submittedName>
</protein>
<proteinExistence type="predicted"/>
<sequence length="94" mass="11022">MDEIEKIITDFSKSKSMCKIEINMMENNLNEKSRSKKKCLLFVLFNSRPNTCTEFQACCQLGFVKFTLEKCFKDDARKYGAVKFISIRSFKKIL</sequence>
<evidence type="ECO:0000313" key="2">
    <source>
        <dbReference type="Proteomes" id="UP000276133"/>
    </source>
</evidence>
<dbReference type="AlphaFoldDB" id="A0A3M7Q979"/>
<reference evidence="1 2" key="1">
    <citation type="journal article" date="2018" name="Sci. Rep.">
        <title>Genomic signatures of local adaptation to the degree of environmental predictability in rotifers.</title>
        <authorList>
            <person name="Franch-Gras L."/>
            <person name="Hahn C."/>
            <person name="Garcia-Roger E.M."/>
            <person name="Carmona M.J."/>
            <person name="Serra M."/>
            <person name="Gomez A."/>
        </authorList>
    </citation>
    <scope>NUCLEOTIDE SEQUENCE [LARGE SCALE GENOMIC DNA]</scope>
    <source>
        <strain evidence="1">HYR1</strain>
    </source>
</reference>